<dbReference type="PANTHER" id="PTHR45824">
    <property type="entry name" value="GH16843P"/>
    <property type="match status" value="1"/>
</dbReference>
<evidence type="ECO:0000259" key="1">
    <source>
        <dbReference type="PROSITE" id="PS50191"/>
    </source>
</evidence>
<evidence type="ECO:0000313" key="4">
    <source>
        <dbReference type="Proteomes" id="UP000789595"/>
    </source>
</evidence>
<reference evidence="2" key="1">
    <citation type="submission" date="2021-01" db="EMBL/GenBank/DDBJ databases">
        <authorList>
            <person name="Corre E."/>
            <person name="Pelletier E."/>
            <person name="Niang G."/>
            <person name="Scheremetjew M."/>
            <person name="Finn R."/>
            <person name="Kale V."/>
            <person name="Holt S."/>
            <person name="Cochrane G."/>
            <person name="Meng A."/>
            <person name="Brown T."/>
            <person name="Cohen L."/>
        </authorList>
    </citation>
    <scope>NUCLEOTIDE SEQUENCE</scope>
    <source>
        <strain evidence="2">CCMP1756</strain>
    </source>
</reference>
<dbReference type="CDD" id="cd00170">
    <property type="entry name" value="SEC14"/>
    <property type="match status" value="1"/>
</dbReference>
<evidence type="ECO:0000313" key="2">
    <source>
        <dbReference type="EMBL" id="CAE0706350.1"/>
    </source>
</evidence>
<accession>A0A7S4EE25</accession>
<proteinExistence type="predicted"/>
<dbReference type="GO" id="GO:0008526">
    <property type="term" value="F:phosphatidylinositol transfer activity"/>
    <property type="evidence" value="ECO:0007669"/>
    <property type="project" value="TreeGrafter"/>
</dbReference>
<evidence type="ECO:0000313" key="3">
    <source>
        <dbReference type="EMBL" id="CAH0379834.1"/>
    </source>
</evidence>
<dbReference type="SUPFAM" id="SSF46938">
    <property type="entry name" value="CRAL/TRIO N-terminal domain"/>
    <property type="match status" value="1"/>
</dbReference>
<dbReference type="PROSITE" id="PS50191">
    <property type="entry name" value="CRAL_TRIO"/>
    <property type="match status" value="1"/>
</dbReference>
<dbReference type="SMART" id="SM00516">
    <property type="entry name" value="SEC14"/>
    <property type="match status" value="1"/>
</dbReference>
<keyword evidence="4" id="KW-1185">Reference proteome</keyword>
<dbReference type="Proteomes" id="UP000789595">
    <property type="component" value="Unassembled WGS sequence"/>
</dbReference>
<dbReference type="PANTHER" id="PTHR45824:SF6">
    <property type="entry name" value="F16L1.9 PROTEIN"/>
    <property type="match status" value="1"/>
</dbReference>
<protein>
    <recommendedName>
        <fullName evidence="1">CRAL-TRIO domain-containing protein</fullName>
    </recommendedName>
</protein>
<gene>
    <name evidence="2" type="ORF">PCAL00307_LOCUS21801</name>
    <name evidence="3" type="ORF">PECAL_6P14720</name>
</gene>
<dbReference type="Gene3D" id="3.40.525.10">
    <property type="entry name" value="CRAL-TRIO lipid binding domain"/>
    <property type="match status" value="1"/>
</dbReference>
<organism evidence="2">
    <name type="scientific">Pelagomonas calceolata</name>
    <dbReference type="NCBI Taxonomy" id="35677"/>
    <lineage>
        <taxon>Eukaryota</taxon>
        <taxon>Sar</taxon>
        <taxon>Stramenopiles</taxon>
        <taxon>Ochrophyta</taxon>
        <taxon>Pelagophyceae</taxon>
        <taxon>Pelagomonadales</taxon>
        <taxon>Pelagomonadaceae</taxon>
        <taxon>Pelagomonas</taxon>
    </lineage>
</organism>
<name>A0A7S4EE25_9STRA</name>
<sequence>MPASTPAAKPASASPKPAAAAVNQRWHVLASRPEPNTSKIQELREELRREADLGLTYERWAWYLDDDAVLDRFLVARDDNVQKASRLIRDALAWRLRRRPHVLDYAELDRECATGKLRVAPSLDRFGRPVVIFDNSVQNTKDAGGQLRALAFVLEHALRRCDGSQVRKYVIFLHLNDFSLRNNPSWAVTKETMRMLTCCFAECCGHIILHNAPSVFSVAYRLVKPLIDPKTATKILFVTDKDEDKMTELIGPDWRAITGAGQTRLDKCSPGYDHSVQWPITLEHDRAWRERTGNTGPLSHEFTGYSDDEPASPLQTALARSVVTPSPIKREEDPLDVEVLGGPSSPKACQGPESPLYDHARAFETPPRWRGSAAILGVACCVGGMAYHGSVDTPRRPA</sequence>
<dbReference type="InterPro" id="IPR052578">
    <property type="entry name" value="PI_Transfer_CRAL-TRIO"/>
</dbReference>
<dbReference type="AlphaFoldDB" id="A0A7S4EE25"/>
<reference evidence="3" key="2">
    <citation type="submission" date="2021-11" db="EMBL/GenBank/DDBJ databases">
        <authorList>
            <consortium name="Genoscope - CEA"/>
            <person name="William W."/>
        </authorList>
    </citation>
    <scope>NUCLEOTIDE SEQUENCE</scope>
</reference>
<dbReference type="InterPro" id="IPR036865">
    <property type="entry name" value="CRAL-TRIO_dom_sf"/>
</dbReference>
<feature type="domain" description="CRAL-TRIO" evidence="1">
    <location>
        <begin position="105"/>
        <end position="277"/>
    </location>
</feature>
<dbReference type="EMBL" id="CAKKNE010000006">
    <property type="protein sequence ID" value="CAH0379834.1"/>
    <property type="molecule type" value="Genomic_DNA"/>
</dbReference>
<dbReference type="InterPro" id="IPR001251">
    <property type="entry name" value="CRAL-TRIO_dom"/>
</dbReference>
<dbReference type="SUPFAM" id="SSF52087">
    <property type="entry name" value="CRAL/TRIO domain"/>
    <property type="match status" value="1"/>
</dbReference>
<dbReference type="Pfam" id="PF00650">
    <property type="entry name" value="CRAL_TRIO"/>
    <property type="match status" value="1"/>
</dbReference>
<dbReference type="InterPro" id="IPR036273">
    <property type="entry name" value="CRAL/TRIO_N_dom_sf"/>
</dbReference>
<dbReference type="EMBL" id="HBIW01025316">
    <property type="protein sequence ID" value="CAE0706350.1"/>
    <property type="molecule type" value="Transcribed_RNA"/>
</dbReference>
<dbReference type="OrthoDB" id="75724at2759"/>